<accession>A0A3G5A977</accession>
<organism evidence="1">
    <name type="scientific">Harvfovirus sp</name>
    <dbReference type="NCBI Taxonomy" id="2487768"/>
    <lineage>
        <taxon>Viruses</taxon>
        <taxon>Varidnaviria</taxon>
        <taxon>Bamfordvirae</taxon>
        <taxon>Nucleocytoviricota</taxon>
        <taxon>Megaviricetes</taxon>
        <taxon>Imitervirales</taxon>
        <taxon>Mimiviridae</taxon>
        <taxon>Klosneuvirinae</taxon>
    </lineage>
</organism>
<sequence>YFAFTSGKHSYVAKGQLTLSGKGFRHCALTIIPDMNVASTPKKAAEAAHYFK</sequence>
<proteinExistence type="predicted"/>
<feature type="non-terminal residue" evidence="1">
    <location>
        <position position="1"/>
    </location>
</feature>
<evidence type="ECO:0000313" key="1">
    <source>
        <dbReference type="EMBL" id="AYV81909.1"/>
    </source>
</evidence>
<dbReference type="EMBL" id="MK072319">
    <property type="protein sequence ID" value="AYV81909.1"/>
    <property type="molecule type" value="Genomic_DNA"/>
</dbReference>
<reference evidence="1" key="1">
    <citation type="submission" date="2018-10" db="EMBL/GenBank/DDBJ databases">
        <title>Hidden diversity of soil giant viruses.</title>
        <authorList>
            <person name="Schulz F."/>
            <person name="Alteio L."/>
            <person name="Goudeau D."/>
            <person name="Ryan E.M."/>
            <person name="Malmstrom R.R."/>
            <person name="Blanchard J."/>
            <person name="Woyke T."/>
        </authorList>
    </citation>
    <scope>NUCLEOTIDE SEQUENCE</scope>
    <source>
        <strain evidence="1">HAV1</strain>
    </source>
</reference>
<gene>
    <name evidence="1" type="ORF">Harvfovirus77_1</name>
</gene>
<name>A0A3G5A977_9VIRU</name>
<protein>
    <submittedName>
        <fullName evidence="1">Uncharacterized protein</fullName>
    </submittedName>
</protein>